<dbReference type="SUPFAM" id="SSF53041">
    <property type="entry name" value="Resolvase-like"/>
    <property type="match status" value="1"/>
</dbReference>
<evidence type="ECO:0000313" key="5">
    <source>
        <dbReference type="Proteomes" id="UP000065473"/>
    </source>
</evidence>
<sequence>MKALGYARVSVEDERIENQIAEISAYAKNNGIELMKIFTDVGVSGSKPALEREGFKSLMQASELLDVKTIVIYDLTRLGRDLFDLVTTYKTLLEKGYNVLFVKHPELNVTQSSPIGEALRKALLVLLGAVAELERAFIRERTVSGLARAKAQGVKLGRKPADIPVELVKRYLKMGATKKFIYAKLVEDGFLRYKEKGVERVMSYDWFLKRMKKEGL</sequence>
<dbReference type="InterPro" id="IPR006119">
    <property type="entry name" value="Resolv_N"/>
</dbReference>
<dbReference type="InterPro" id="IPR050639">
    <property type="entry name" value="SSR_resolvase"/>
</dbReference>
<dbReference type="EMBL" id="CP013694">
    <property type="protein sequence ID" value="ALU29053.1"/>
    <property type="molecule type" value="Genomic_DNA"/>
</dbReference>
<organism evidence="3 4">
    <name type="scientific">Sulfolobus acidocaldarius</name>
    <dbReference type="NCBI Taxonomy" id="2285"/>
    <lineage>
        <taxon>Archaea</taxon>
        <taxon>Thermoproteota</taxon>
        <taxon>Thermoprotei</taxon>
        <taxon>Sulfolobales</taxon>
        <taxon>Sulfolobaceae</taxon>
        <taxon>Sulfolobus</taxon>
    </lineage>
</organism>
<evidence type="ECO:0000259" key="1">
    <source>
        <dbReference type="PROSITE" id="PS51736"/>
    </source>
</evidence>
<evidence type="ECO:0000313" key="4">
    <source>
        <dbReference type="Proteomes" id="UP000060043"/>
    </source>
</evidence>
<dbReference type="AlphaFoldDB" id="A0A0U2X034"/>
<dbReference type="Proteomes" id="UP000060043">
    <property type="component" value="Chromosome"/>
</dbReference>
<dbReference type="InterPro" id="IPR036162">
    <property type="entry name" value="Resolvase-like_N_sf"/>
</dbReference>
<dbReference type="CDD" id="cd03768">
    <property type="entry name" value="SR_ResInv"/>
    <property type="match status" value="1"/>
</dbReference>
<dbReference type="PROSITE" id="PS51736">
    <property type="entry name" value="RECOMBINASES_3"/>
    <property type="match status" value="1"/>
</dbReference>
<dbReference type="SMART" id="SM00857">
    <property type="entry name" value="Resolvase"/>
    <property type="match status" value="1"/>
</dbReference>
<dbReference type="OMA" id="TFEREMM"/>
<accession>A0A0U2X034</accession>
<reference evidence="4 5" key="1">
    <citation type="submission" date="2015-12" db="EMBL/GenBank/DDBJ databases">
        <title>A stable core within a dynamic pangenome in Sulfolobus acidocaldarius.</title>
        <authorList>
            <person name="Anderson R."/>
            <person name="Kouris A."/>
            <person name="Seward C."/>
            <person name="Campbell K."/>
            <person name="Whitaker R."/>
        </authorList>
    </citation>
    <scope>NUCLEOTIDE SEQUENCE [LARGE SCALE GENOMIC DNA]</scope>
    <source>
        <strain evidence="2 5">GG12-C01-09</strain>
        <strain evidence="3 4">NG05B_CO5_07</strain>
    </source>
</reference>
<dbReference type="PANTHER" id="PTHR30461">
    <property type="entry name" value="DNA-INVERTASE FROM LAMBDOID PROPHAGE"/>
    <property type="match status" value="1"/>
</dbReference>
<evidence type="ECO:0000313" key="3">
    <source>
        <dbReference type="EMBL" id="ALU31778.1"/>
    </source>
</evidence>
<dbReference type="GO" id="GO:0003677">
    <property type="term" value="F:DNA binding"/>
    <property type="evidence" value="ECO:0007669"/>
    <property type="project" value="InterPro"/>
</dbReference>
<dbReference type="RefSeq" id="WP_011277525.1">
    <property type="nucleotide sequence ID" value="NZ_BHWZ01000001.1"/>
</dbReference>
<name>A0A0U2X034_9CREN</name>
<dbReference type="GO" id="GO:0000150">
    <property type="term" value="F:DNA strand exchange activity"/>
    <property type="evidence" value="ECO:0007669"/>
    <property type="project" value="InterPro"/>
</dbReference>
<dbReference type="Gene3D" id="3.40.50.1390">
    <property type="entry name" value="Resolvase, N-terminal catalytic domain"/>
    <property type="match status" value="1"/>
</dbReference>
<proteinExistence type="predicted"/>
<dbReference type="OrthoDB" id="24728at2157"/>
<evidence type="ECO:0000313" key="2">
    <source>
        <dbReference type="EMBL" id="ALU29053.1"/>
    </source>
</evidence>
<dbReference type="Pfam" id="PF00239">
    <property type="entry name" value="Resolvase"/>
    <property type="match status" value="1"/>
</dbReference>
<feature type="domain" description="Resolvase/invertase-type recombinase catalytic" evidence="1">
    <location>
        <begin position="2"/>
        <end position="153"/>
    </location>
</feature>
<dbReference type="EMBL" id="CP013695">
    <property type="protein sequence ID" value="ALU31778.1"/>
    <property type="molecule type" value="Genomic_DNA"/>
</dbReference>
<gene>
    <name evidence="2" type="ORF">ATY89_03230</name>
    <name evidence="3" type="ORF">ATZ20_06255</name>
</gene>
<dbReference type="Proteomes" id="UP000065473">
    <property type="component" value="Chromosome"/>
</dbReference>
<protein>
    <submittedName>
        <fullName evidence="3">Resolvase</fullName>
    </submittedName>
</protein>
<dbReference type="PANTHER" id="PTHR30461:SF19">
    <property type="entry name" value="SITE-SPECIFIC RECOMBINASE RESOLVASE FAMILY"/>
    <property type="match status" value="1"/>
</dbReference>
<dbReference type="GeneID" id="14551156"/>